<dbReference type="Proteomes" id="UP001358586">
    <property type="component" value="Chromosome 4"/>
</dbReference>
<proteinExistence type="predicted"/>
<organism evidence="2 3">
    <name type="scientific">Gossypium arboreum</name>
    <name type="common">Tree cotton</name>
    <name type="synonym">Gossypium nanking</name>
    <dbReference type="NCBI Taxonomy" id="29729"/>
    <lineage>
        <taxon>Eukaryota</taxon>
        <taxon>Viridiplantae</taxon>
        <taxon>Streptophyta</taxon>
        <taxon>Embryophyta</taxon>
        <taxon>Tracheophyta</taxon>
        <taxon>Spermatophyta</taxon>
        <taxon>Magnoliopsida</taxon>
        <taxon>eudicotyledons</taxon>
        <taxon>Gunneridae</taxon>
        <taxon>Pentapetalae</taxon>
        <taxon>rosids</taxon>
        <taxon>malvids</taxon>
        <taxon>Malvales</taxon>
        <taxon>Malvaceae</taxon>
        <taxon>Malvoideae</taxon>
        <taxon>Gossypium</taxon>
    </lineage>
</organism>
<dbReference type="InterPro" id="IPR002156">
    <property type="entry name" value="RNaseH_domain"/>
</dbReference>
<comment type="caution">
    <text evidence="2">The sequence shown here is derived from an EMBL/GenBank/DDBJ whole genome shotgun (WGS) entry which is preliminary data.</text>
</comment>
<accession>A0ABR0Q8J9</accession>
<name>A0ABR0Q8J9_GOSAR</name>
<dbReference type="EMBL" id="JARKNE010000004">
    <property type="protein sequence ID" value="KAK5835675.1"/>
    <property type="molecule type" value="Genomic_DNA"/>
</dbReference>
<feature type="domain" description="RNase H type-1" evidence="1">
    <location>
        <begin position="4"/>
        <end position="67"/>
    </location>
</feature>
<gene>
    <name evidence="2" type="ORF">PVK06_011369</name>
</gene>
<dbReference type="Pfam" id="PF13456">
    <property type="entry name" value="RVT_3"/>
    <property type="match status" value="1"/>
</dbReference>
<sequence>MGLALRHSEVEIEVDGLATVKKINANVEDALVISSFIKYLKALSEGHERCHFVHIASEKNGLAHLLAIEGI</sequence>
<evidence type="ECO:0000313" key="3">
    <source>
        <dbReference type="Proteomes" id="UP001358586"/>
    </source>
</evidence>
<evidence type="ECO:0000259" key="1">
    <source>
        <dbReference type="Pfam" id="PF13456"/>
    </source>
</evidence>
<protein>
    <recommendedName>
        <fullName evidence="1">RNase H type-1 domain-containing protein</fullName>
    </recommendedName>
</protein>
<keyword evidence="3" id="KW-1185">Reference proteome</keyword>
<reference evidence="2 3" key="1">
    <citation type="submission" date="2023-03" db="EMBL/GenBank/DDBJ databases">
        <title>WGS of Gossypium arboreum.</title>
        <authorList>
            <person name="Yu D."/>
        </authorList>
    </citation>
    <scope>NUCLEOTIDE SEQUENCE [LARGE SCALE GENOMIC DNA]</scope>
    <source>
        <tissue evidence="2">Leaf</tissue>
    </source>
</reference>
<evidence type="ECO:0000313" key="2">
    <source>
        <dbReference type="EMBL" id="KAK5835675.1"/>
    </source>
</evidence>